<gene>
    <name evidence="4" type="ORF">SAMN02745229_00130</name>
</gene>
<dbReference type="InterPro" id="IPR001932">
    <property type="entry name" value="PPM-type_phosphatase-like_dom"/>
</dbReference>
<evidence type="ECO:0000259" key="3">
    <source>
        <dbReference type="PROSITE" id="PS51746"/>
    </source>
</evidence>
<evidence type="ECO:0000313" key="4">
    <source>
        <dbReference type="EMBL" id="SHH06511.1"/>
    </source>
</evidence>
<dbReference type="Pfam" id="PF07228">
    <property type="entry name" value="SpoIIE"/>
    <property type="match status" value="1"/>
</dbReference>
<keyword evidence="1" id="KW-0378">Hydrolase</keyword>
<keyword evidence="5" id="KW-1185">Reference proteome</keyword>
<accession>A0A1M5PYB3</accession>
<dbReference type="Gene3D" id="3.60.40.10">
    <property type="entry name" value="PPM-type phosphatase domain"/>
    <property type="match status" value="1"/>
</dbReference>
<dbReference type="Gene3D" id="6.10.340.10">
    <property type="match status" value="1"/>
</dbReference>
<keyword evidence="2" id="KW-0472">Membrane</keyword>
<organism evidence="4 5">
    <name type="scientific">Butyrivibrio fibrisolvens DSM 3071</name>
    <dbReference type="NCBI Taxonomy" id="1121131"/>
    <lineage>
        <taxon>Bacteria</taxon>
        <taxon>Bacillati</taxon>
        <taxon>Bacillota</taxon>
        <taxon>Clostridia</taxon>
        <taxon>Lachnospirales</taxon>
        <taxon>Lachnospiraceae</taxon>
        <taxon>Butyrivibrio</taxon>
    </lineage>
</organism>
<protein>
    <submittedName>
        <fullName evidence="4">Stage II sporulation protein E (SpoIIE)</fullName>
    </submittedName>
</protein>
<dbReference type="InterPro" id="IPR052016">
    <property type="entry name" value="Bact_Sigma-Reg"/>
</dbReference>
<dbReference type="SUPFAM" id="SSF81606">
    <property type="entry name" value="PP2C-like"/>
    <property type="match status" value="1"/>
</dbReference>
<sequence>MKKRNKKIVKQALPWIACLFLITAIVNGICIYSSNSKNYVASTCRTMQAILVQVRNSLTEYKSLSWLLNYWQDHSDEMDLPGDRLNRSSQIQRLLLDHEYESLYSITPEQAESLSEEEQRIFAEECYLLLMPEFSSMKYSFNLTEITFEIVLDDTNIFPLFQGIQEGEKSFGGNFCALGEVWPFDINEQPGIREMYESKEDKAFFEEKSSLADAENREYLMGYLQVPVDGNLKCHLTAIQRITNIRKSIVDSARSIELINAVLLFICAVIILHMIYSKIIDPLTRIMSFLSDYAKTKNTKDIVQKLLTIEADNELGRLADDCSDMITGIERYSKEKQRMLIETERINTELELAARIQKDMIPGDFSAFNDRTDLDLYGSMTPAKSVGGDFYDFFFLDEDHMYIAIADVSGKGIPAAMFMMLTKNILANNAREGKSPAKILTDSNTAILMQNKELMFLTVWVAILEISTGKLTMANAGHERPALLKTGGEFELLNDKHGYVLGVRKGKQYTEEVIELEKGSKIFVYTDGVVEAIDSEKEQFGTDRMLEALNRVAKESPKQLLDEVRSSVDAFVEEEEQFDDLTMLCLEYK</sequence>
<evidence type="ECO:0000256" key="2">
    <source>
        <dbReference type="SAM" id="Phobius"/>
    </source>
</evidence>
<name>A0A1M5PYB3_BUTFI</name>
<dbReference type="Proteomes" id="UP000184278">
    <property type="component" value="Unassembled WGS sequence"/>
</dbReference>
<dbReference type="STRING" id="1121131.SAMN02745229_00130"/>
<dbReference type="GeneID" id="89509131"/>
<proteinExistence type="predicted"/>
<dbReference type="SMART" id="SM00331">
    <property type="entry name" value="PP2C_SIG"/>
    <property type="match status" value="1"/>
</dbReference>
<feature type="domain" description="PPM-type phosphatase" evidence="3">
    <location>
        <begin position="373"/>
        <end position="589"/>
    </location>
</feature>
<keyword evidence="2" id="KW-1133">Transmembrane helix</keyword>
<evidence type="ECO:0000256" key="1">
    <source>
        <dbReference type="ARBA" id="ARBA00022801"/>
    </source>
</evidence>
<dbReference type="EMBL" id="FQXK01000003">
    <property type="protein sequence ID" value="SHH06511.1"/>
    <property type="molecule type" value="Genomic_DNA"/>
</dbReference>
<dbReference type="AlphaFoldDB" id="A0A1M5PYB3"/>
<evidence type="ECO:0000313" key="5">
    <source>
        <dbReference type="Proteomes" id="UP000184278"/>
    </source>
</evidence>
<dbReference type="PROSITE" id="PS51746">
    <property type="entry name" value="PPM_2"/>
    <property type="match status" value="1"/>
</dbReference>
<keyword evidence="2" id="KW-0812">Transmembrane</keyword>
<dbReference type="RefSeq" id="WP_167562630.1">
    <property type="nucleotide sequence ID" value="NZ_FQXK01000003.1"/>
</dbReference>
<dbReference type="PANTHER" id="PTHR43156">
    <property type="entry name" value="STAGE II SPORULATION PROTEIN E-RELATED"/>
    <property type="match status" value="1"/>
</dbReference>
<feature type="transmembrane region" description="Helical" evidence="2">
    <location>
        <begin position="258"/>
        <end position="276"/>
    </location>
</feature>
<reference evidence="5" key="1">
    <citation type="submission" date="2016-11" db="EMBL/GenBank/DDBJ databases">
        <authorList>
            <person name="Varghese N."/>
            <person name="Submissions S."/>
        </authorList>
    </citation>
    <scope>NUCLEOTIDE SEQUENCE [LARGE SCALE GENOMIC DNA]</scope>
    <source>
        <strain evidence="5">DSM 3071</strain>
    </source>
</reference>
<dbReference type="InterPro" id="IPR036457">
    <property type="entry name" value="PPM-type-like_dom_sf"/>
</dbReference>
<dbReference type="GO" id="GO:0016791">
    <property type="term" value="F:phosphatase activity"/>
    <property type="evidence" value="ECO:0007669"/>
    <property type="project" value="TreeGrafter"/>
</dbReference>
<dbReference type="PANTHER" id="PTHR43156:SF2">
    <property type="entry name" value="STAGE II SPORULATION PROTEIN E"/>
    <property type="match status" value="1"/>
</dbReference>